<reference evidence="3" key="1">
    <citation type="submission" date="2018-05" db="EMBL/GenBank/DDBJ databases">
        <title>Azospirillum thermophila sp. nov., a novel isolated from hot spring.</title>
        <authorList>
            <person name="Zhao Z."/>
        </authorList>
    </citation>
    <scope>NUCLEOTIDE SEQUENCE [LARGE SCALE GENOMIC DNA]</scope>
    <source>
        <strain evidence="3">CFH 70021</strain>
    </source>
</reference>
<accession>A0A2S2CUA1</accession>
<proteinExistence type="predicted"/>
<dbReference type="KEGG" id="azz:DEW08_16125"/>
<dbReference type="EMBL" id="CP029353">
    <property type="protein sequence ID" value="AWK88049.1"/>
    <property type="molecule type" value="Genomic_DNA"/>
</dbReference>
<gene>
    <name evidence="2" type="ORF">DEW08_16125</name>
</gene>
<dbReference type="AlphaFoldDB" id="A0A2S2CUA1"/>
<evidence type="ECO:0000313" key="2">
    <source>
        <dbReference type="EMBL" id="AWK88049.1"/>
    </source>
</evidence>
<evidence type="ECO:0008006" key="4">
    <source>
        <dbReference type="Google" id="ProtNLM"/>
    </source>
</evidence>
<dbReference type="RefSeq" id="WP_109329909.1">
    <property type="nucleotide sequence ID" value="NZ_CP029353.1"/>
</dbReference>
<evidence type="ECO:0000256" key="1">
    <source>
        <dbReference type="SAM" id="MobiDB-lite"/>
    </source>
</evidence>
<protein>
    <recommendedName>
        <fullName evidence="4">PilZ domain-containing protein</fullName>
    </recommendedName>
</protein>
<feature type="region of interest" description="Disordered" evidence="1">
    <location>
        <begin position="1"/>
        <end position="34"/>
    </location>
</feature>
<organism evidence="2 3">
    <name type="scientific">Azospirillum thermophilum</name>
    <dbReference type="NCBI Taxonomy" id="2202148"/>
    <lineage>
        <taxon>Bacteria</taxon>
        <taxon>Pseudomonadati</taxon>
        <taxon>Pseudomonadota</taxon>
        <taxon>Alphaproteobacteria</taxon>
        <taxon>Rhodospirillales</taxon>
        <taxon>Azospirillaceae</taxon>
        <taxon>Azospirillum</taxon>
    </lineage>
</organism>
<sequence length="121" mass="13607">MSWLSIFGGGNKAPGSSKGSPSQQKDRPAGPPTVVIDRHEYVPEEFALGSFRIRPYDGDLIAKQVFDFRLVFEIAGEAVDVSCRGLVVKMDEQVGLVARYQQPQPYYERRLIDYLKAWKGL</sequence>
<dbReference type="OrthoDB" id="7304705at2"/>
<evidence type="ECO:0000313" key="3">
    <source>
        <dbReference type="Proteomes" id="UP000245629"/>
    </source>
</evidence>
<keyword evidence="3" id="KW-1185">Reference proteome</keyword>
<name>A0A2S2CUA1_9PROT</name>
<dbReference type="Proteomes" id="UP000245629">
    <property type="component" value="Chromosome 2"/>
</dbReference>